<gene>
    <name evidence="5" type="ORF">MPUL_17510</name>
</gene>
<dbReference type="SUPFAM" id="SSF54427">
    <property type="entry name" value="NTF2-like"/>
    <property type="match status" value="1"/>
</dbReference>
<evidence type="ECO:0000259" key="4">
    <source>
        <dbReference type="Pfam" id="PF26580"/>
    </source>
</evidence>
<dbReference type="Gene3D" id="3.10.450.50">
    <property type="match status" value="1"/>
</dbReference>
<proteinExistence type="inferred from homology"/>
<dbReference type="Pfam" id="PF26580">
    <property type="entry name" value="Mtb12_C"/>
    <property type="match status" value="1"/>
</dbReference>
<name>A0A7I7UI96_MYCPV</name>
<dbReference type="InterPro" id="IPR058644">
    <property type="entry name" value="Mtb12-like_C"/>
</dbReference>
<feature type="domain" description="Low molecular weight antigen MTB12-like C-terminal" evidence="4">
    <location>
        <begin position="75"/>
        <end position="140"/>
    </location>
</feature>
<keyword evidence="1" id="KW-0732">Signal</keyword>
<reference evidence="5 6" key="1">
    <citation type="journal article" date="2019" name="Emerg. Microbes Infect.">
        <title>Comprehensive subspecies identification of 175 nontuberculous mycobacteria species based on 7547 genomic profiles.</title>
        <authorList>
            <person name="Matsumoto Y."/>
            <person name="Kinjo T."/>
            <person name="Motooka D."/>
            <person name="Nabeya D."/>
            <person name="Jung N."/>
            <person name="Uechi K."/>
            <person name="Horii T."/>
            <person name="Iida T."/>
            <person name="Fujita J."/>
            <person name="Nakamura S."/>
        </authorList>
    </citation>
    <scope>NUCLEOTIDE SEQUENCE [LARGE SCALE GENOMIC DNA]</scope>
    <source>
        <strain evidence="5 6">JCM 6370</strain>
    </source>
</reference>
<evidence type="ECO:0000313" key="6">
    <source>
        <dbReference type="Proteomes" id="UP000467252"/>
    </source>
</evidence>
<organism evidence="5 6">
    <name type="scientific">Mycolicibacterium pulveris</name>
    <name type="common">Mycobacterium pulveris</name>
    <dbReference type="NCBI Taxonomy" id="36813"/>
    <lineage>
        <taxon>Bacteria</taxon>
        <taxon>Bacillati</taxon>
        <taxon>Actinomycetota</taxon>
        <taxon>Actinomycetes</taxon>
        <taxon>Mycobacteriales</taxon>
        <taxon>Mycobacteriaceae</taxon>
        <taxon>Mycolicibacterium</taxon>
    </lineage>
</organism>
<protein>
    <recommendedName>
        <fullName evidence="4">Low molecular weight antigen MTB12-like C-terminal domain-containing protein</fullName>
    </recommendedName>
</protein>
<evidence type="ECO:0000313" key="5">
    <source>
        <dbReference type="EMBL" id="BBY80593.1"/>
    </source>
</evidence>
<dbReference type="EMBL" id="AP022599">
    <property type="protein sequence ID" value="BBY80593.1"/>
    <property type="molecule type" value="Genomic_DNA"/>
</dbReference>
<keyword evidence="3" id="KW-0472">Membrane</keyword>
<feature type="transmembrane region" description="Helical" evidence="3">
    <location>
        <begin position="15"/>
        <end position="35"/>
    </location>
</feature>
<dbReference type="AlphaFoldDB" id="A0A7I7UI96"/>
<accession>A0A7I7UI96</accession>
<keyword evidence="6" id="KW-1185">Reference proteome</keyword>
<sequence length="146" mass="15788">MSEQTPADRPTMTPFLAALGVVVLIVIVIALFNLLGDDEPSAEQQVARAAVGQNDALQRLSYADFRTYTCAAEQGTEADVLAEQRNSVDSRGARYVDDVTDIKVDGDRASAKATYHFDKAPDTKTSVTMSFVREDGAWKVCSAGPR</sequence>
<dbReference type="InterPro" id="IPR032710">
    <property type="entry name" value="NTF2-like_dom_sf"/>
</dbReference>
<evidence type="ECO:0000256" key="2">
    <source>
        <dbReference type="ARBA" id="ARBA00093774"/>
    </source>
</evidence>
<keyword evidence="3" id="KW-1133">Transmembrane helix</keyword>
<dbReference type="Proteomes" id="UP000467252">
    <property type="component" value="Chromosome"/>
</dbReference>
<evidence type="ECO:0000256" key="1">
    <source>
        <dbReference type="ARBA" id="ARBA00022729"/>
    </source>
</evidence>
<comment type="similarity">
    <text evidence="2">Belongs to the MTB12 family.</text>
</comment>
<evidence type="ECO:0000256" key="3">
    <source>
        <dbReference type="SAM" id="Phobius"/>
    </source>
</evidence>
<keyword evidence="3" id="KW-0812">Transmembrane</keyword>